<organism evidence="4">
    <name type="scientific">Gracilaria vermiculophylla</name>
    <dbReference type="NCBI Taxonomy" id="2608709"/>
    <lineage>
        <taxon>Eukaryota</taxon>
        <taxon>Rhodophyta</taxon>
        <taxon>Florideophyceae</taxon>
        <taxon>Rhodymeniophycidae</taxon>
        <taxon>Gracilariales</taxon>
        <taxon>Gracilariaceae</taxon>
        <taxon>Gracilaria</taxon>
    </lineage>
</organism>
<dbReference type="Pfam" id="PF06799">
    <property type="entry name" value="CGLD27-like"/>
    <property type="match status" value="1"/>
</dbReference>
<proteinExistence type="predicted"/>
<comment type="subcellular location">
    <subcellularLocation>
        <location evidence="1">Plastid</location>
    </subcellularLocation>
</comment>
<evidence type="ECO:0000256" key="2">
    <source>
        <dbReference type="ARBA" id="ARBA00022640"/>
    </source>
</evidence>
<evidence type="ECO:0000313" key="4">
    <source>
        <dbReference type="EMBL" id="AXI96950.1"/>
    </source>
</evidence>
<feature type="transmembrane region" description="Helical" evidence="3">
    <location>
        <begin position="146"/>
        <end position="165"/>
    </location>
</feature>
<evidence type="ECO:0008006" key="6">
    <source>
        <dbReference type="Google" id="ProtNLM"/>
    </source>
</evidence>
<dbReference type="PANTHER" id="PTHR34214">
    <property type="match status" value="1"/>
</dbReference>
<feature type="transmembrane region" description="Helical" evidence="3">
    <location>
        <begin position="68"/>
        <end position="92"/>
    </location>
</feature>
<keyword evidence="4" id="KW-0150">Chloroplast</keyword>
<keyword evidence="3" id="KW-1133">Transmembrane helix</keyword>
<gene>
    <name evidence="4" type="primary">ycf36</name>
</gene>
<feature type="transmembrane region" description="Helical" evidence="3">
    <location>
        <begin position="39"/>
        <end position="62"/>
    </location>
</feature>
<dbReference type="InterPro" id="IPR009631">
    <property type="entry name" value="CGLD27-like"/>
</dbReference>
<sequence>MSLSKKKCPVPFDQQPLNEYISLKSSWFFSWSTLSLDRYLIKLLTIFIFVSLSLMPLLLYIVSKTYSIWKIVFFNILIATIILLLIFIRLYLGWSYIIKRLISATIFYEESGWYDGQLWVKSPEILTKDRIIGLYEVMPFLFRAKYGIIVSLVVIFLEKVIYSLLLT</sequence>
<name>A0A345U914_9FLOR</name>
<evidence type="ECO:0000313" key="5">
    <source>
        <dbReference type="EMBL" id="QXU75155.1"/>
    </source>
</evidence>
<dbReference type="PANTHER" id="PTHR34214:SF3">
    <property type="entry name" value="PROTEIN CONSERVED IN THE GREEN LINEAGE AND DIATOMS 27, CHLOROPLASTIC"/>
    <property type="match status" value="1"/>
</dbReference>
<keyword evidence="2 4" id="KW-0934">Plastid</keyword>
<keyword evidence="3" id="KW-0472">Membrane</keyword>
<dbReference type="EMBL" id="MN853882">
    <property type="protein sequence ID" value="QXU75155.1"/>
    <property type="molecule type" value="Genomic_DNA"/>
</dbReference>
<dbReference type="RefSeq" id="YP_009509300.1">
    <property type="nucleotide sequence ID" value="NC_039092.1"/>
</dbReference>
<accession>A0A345U914</accession>
<reference evidence="5" key="2">
    <citation type="journal article" date="2020" name="Mitochondrial DNA Part B Resour">
        <title>Phylogenetic analysis of the complete chloroplast genome of Gracilaria vermiculophylla.</title>
        <authorList>
            <person name="Li Y."/>
            <person name="Han H."/>
            <person name="Ma X."/>
        </authorList>
    </citation>
    <scope>NUCLEOTIDE SEQUENCE</scope>
</reference>
<geneLocation type="chloroplast" evidence="4"/>
<evidence type="ECO:0000256" key="3">
    <source>
        <dbReference type="SAM" id="Phobius"/>
    </source>
</evidence>
<reference evidence="4" key="1">
    <citation type="submission" date="2018-05" db="EMBL/GenBank/DDBJ databases">
        <title>Organellar genomes of Gracilariaceae.</title>
        <authorList>
            <person name="Iha C."/>
            <person name="Oliveira M.C."/>
        </authorList>
    </citation>
    <scope>NUCLEOTIDE SEQUENCE</scope>
</reference>
<dbReference type="EMBL" id="MH396013">
    <property type="protein sequence ID" value="AXI96950.1"/>
    <property type="molecule type" value="Genomic_DNA"/>
</dbReference>
<protein>
    <recommendedName>
        <fullName evidence="6">Ycf36</fullName>
    </recommendedName>
</protein>
<dbReference type="GO" id="GO:0009536">
    <property type="term" value="C:plastid"/>
    <property type="evidence" value="ECO:0007669"/>
    <property type="project" value="UniProtKB-SubCell"/>
</dbReference>
<dbReference type="AlphaFoldDB" id="A0A345U914"/>
<keyword evidence="3" id="KW-0812">Transmembrane</keyword>
<evidence type="ECO:0000256" key="1">
    <source>
        <dbReference type="ARBA" id="ARBA00004474"/>
    </source>
</evidence>
<dbReference type="GeneID" id="37620671"/>